<dbReference type="AlphaFoldDB" id="A0A9W8DKG9"/>
<evidence type="ECO:0000313" key="5">
    <source>
        <dbReference type="EMBL" id="KAJ1913765.1"/>
    </source>
</evidence>
<keyword evidence="6" id="KW-1185">Reference proteome</keyword>
<evidence type="ECO:0000313" key="6">
    <source>
        <dbReference type="Proteomes" id="UP001150569"/>
    </source>
</evidence>
<keyword evidence="2" id="KW-0689">Ribosomal protein</keyword>
<dbReference type="GO" id="GO:0006412">
    <property type="term" value="P:translation"/>
    <property type="evidence" value="ECO:0007669"/>
    <property type="project" value="InterPro"/>
</dbReference>
<evidence type="ECO:0000256" key="1">
    <source>
        <dbReference type="ARBA" id="ARBA00010111"/>
    </source>
</evidence>
<dbReference type="PANTHER" id="PTHR14503:SF4">
    <property type="entry name" value="LARGE RIBOSOMAL SUBUNIT PROTEIN BL34M"/>
    <property type="match status" value="1"/>
</dbReference>
<comment type="similarity">
    <text evidence="1">Belongs to the bacterial ribosomal protein bL34 family.</text>
</comment>
<dbReference type="InterPro" id="IPR000271">
    <property type="entry name" value="Ribosomal_bL34"/>
</dbReference>
<dbReference type="PANTHER" id="PTHR14503">
    <property type="entry name" value="MITOCHONDRIAL RIBOSOMAL PROTEIN 34 FAMILY MEMBER"/>
    <property type="match status" value="1"/>
</dbReference>
<proteinExistence type="inferred from homology"/>
<reference evidence="5" key="1">
    <citation type="submission" date="2022-07" db="EMBL/GenBank/DDBJ databases">
        <title>Phylogenomic reconstructions and comparative analyses of Kickxellomycotina fungi.</title>
        <authorList>
            <person name="Reynolds N.K."/>
            <person name="Stajich J.E."/>
            <person name="Barry K."/>
            <person name="Grigoriev I.V."/>
            <person name="Crous P."/>
            <person name="Smith M.E."/>
        </authorList>
    </citation>
    <scope>NUCLEOTIDE SEQUENCE</scope>
    <source>
        <strain evidence="5">RSA 861</strain>
    </source>
</reference>
<dbReference type="Gene3D" id="1.10.287.3980">
    <property type="match status" value="1"/>
</dbReference>
<sequence>MISLLRSAHPLRATLTSQLRPVVPARAPALRSFSLLAQSASRTLRPQAAQVNRSALATTSSVTTLSATLTPHQPTLLGLGGMQMRFRCFGNEYQPSNLVRKRRHGFLKRKRTKSGRKILARRLLKGRRNMSH</sequence>
<evidence type="ECO:0000256" key="3">
    <source>
        <dbReference type="ARBA" id="ARBA00023274"/>
    </source>
</evidence>
<evidence type="ECO:0000256" key="4">
    <source>
        <dbReference type="ARBA" id="ARBA00035274"/>
    </source>
</evidence>
<organism evidence="5 6">
    <name type="scientific">Tieghemiomyces parasiticus</name>
    <dbReference type="NCBI Taxonomy" id="78921"/>
    <lineage>
        <taxon>Eukaryota</taxon>
        <taxon>Fungi</taxon>
        <taxon>Fungi incertae sedis</taxon>
        <taxon>Zoopagomycota</taxon>
        <taxon>Kickxellomycotina</taxon>
        <taxon>Dimargaritomycetes</taxon>
        <taxon>Dimargaritales</taxon>
        <taxon>Dimargaritaceae</taxon>
        <taxon>Tieghemiomyces</taxon>
    </lineage>
</organism>
<keyword evidence="3" id="KW-0687">Ribonucleoprotein</keyword>
<dbReference type="NCBIfam" id="TIGR01030">
    <property type="entry name" value="rpmH_bact"/>
    <property type="match status" value="1"/>
</dbReference>
<dbReference type="OrthoDB" id="431691at2759"/>
<evidence type="ECO:0000256" key="2">
    <source>
        <dbReference type="ARBA" id="ARBA00022980"/>
    </source>
</evidence>
<dbReference type="GO" id="GO:0003735">
    <property type="term" value="F:structural constituent of ribosome"/>
    <property type="evidence" value="ECO:0007669"/>
    <property type="project" value="InterPro"/>
</dbReference>
<gene>
    <name evidence="5" type="ORF">IWQ60_009085</name>
</gene>
<dbReference type="Proteomes" id="UP001150569">
    <property type="component" value="Unassembled WGS sequence"/>
</dbReference>
<dbReference type="GO" id="GO:0005762">
    <property type="term" value="C:mitochondrial large ribosomal subunit"/>
    <property type="evidence" value="ECO:0007669"/>
    <property type="project" value="TreeGrafter"/>
</dbReference>
<dbReference type="EMBL" id="JANBPT010000728">
    <property type="protein sequence ID" value="KAJ1913765.1"/>
    <property type="molecule type" value="Genomic_DNA"/>
</dbReference>
<accession>A0A9W8DKG9</accession>
<comment type="caution">
    <text evidence="5">The sequence shown here is derived from an EMBL/GenBank/DDBJ whole genome shotgun (WGS) entry which is preliminary data.</text>
</comment>
<protein>
    <recommendedName>
        <fullName evidence="4">Large ribosomal subunit protein bL34m</fullName>
    </recommendedName>
</protein>
<dbReference type="Pfam" id="PF00468">
    <property type="entry name" value="Ribosomal_L34"/>
    <property type="match status" value="1"/>
</dbReference>
<name>A0A9W8DKG9_9FUNG</name>
<dbReference type="FunFam" id="1.10.287.3980:FF:000001">
    <property type="entry name" value="Mitochondrial ribosomal protein L34"/>
    <property type="match status" value="1"/>
</dbReference>